<sequence length="276" mass="32171">METMAENVVAAVAEKRPPILEKGMYDSWKTRIWIYIKGRENGERLIDSIKNGPFEFKKEITISGVNGALDEKRTELTLQERKSKLYDEFDRFTSEPGESIHSYYWRYAKFINDMNIIHMTMTKIQVNTKFVNHLQPKWSRFVTAAKQAKDLHNVNFNLLYEFLKHNENVAKEVREMRQRLLTVFLFFSSSSLCKEKPNGKLIYNSILNGLYVRRMIPEPGDQDSEVPIAETFHEQTDEELTENKVKQMEADDQAIQTIHMGLPEDIYAAVDSCETA</sequence>
<proteinExistence type="predicted"/>
<dbReference type="Proteomes" id="UP001151760">
    <property type="component" value="Unassembled WGS sequence"/>
</dbReference>
<name>A0ABQ5AEP8_9ASTR</name>
<reference evidence="1" key="2">
    <citation type="submission" date="2022-01" db="EMBL/GenBank/DDBJ databases">
        <authorList>
            <person name="Yamashiro T."/>
            <person name="Shiraishi A."/>
            <person name="Satake H."/>
            <person name="Nakayama K."/>
        </authorList>
    </citation>
    <scope>NUCLEOTIDE SEQUENCE</scope>
</reference>
<dbReference type="EMBL" id="BQNB010012246">
    <property type="protein sequence ID" value="GJT01110.1"/>
    <property type="molecule type" value="Genomic_DNA"/>
</dbReference>
<evidence type="ECO:0000313" key="1">
    <source>
        <dbReference type="EMBL" id="GJT01110.1"/>
    </source>
</evidence>
<keyword evidence="2" id="KW-1185">Reference proteome</keyword>
<accession>A0ABQ5AEP8</accession>
<comment type="caution">
    <text evidence="1">The sequence shown here is derived from an EMBL/GenBank/DDBJ whole genome shotgun (WGS) entry which is preliminary data.</text>
</comment>
<reference evidence="1" key="1">
    <citation type="journal article" date="2022" name="Int. J. Mol. Sci.">
        <title>Draft Genome of Tanacetum Coccineum: Genomic Comparison of Closely Related Tanacetum-Family Plants.</title>
        <authorList>
            <person name="Yamashiro T."/>
            <person name="Shiraishi A."/>
            <person name="Nakayama K."/>
            <person name="Satake H."/>
        </authorList>
    </citation>
    <scope>NUCLEOTIDE SEQUENCE</scope>
</reference>
<organism evidence="1 2">
    <name type="scientific">Tanacetum coccineum</name>
    <dbReference type="NCBI Taxonomy" id="301880"/>
    <lineage>
        <taxon>Eukaryota</taxon>
        <taxon>Viridiplantae</taxon>
        <taxon>Streptophyta</taxon>
        <taxon>Embryophyta</taxon>
        <taxon>Tracheophyta</taxon>
        <taxon>Spermatophyta</taxon>
        <taxon>Magnoliopsida</taxon>
        <taxon>eudicotyledons</taxon>
        <taxon>Gunneridae</taxon>
        <taxon>Pentapetalae</taxon>
        <taxon>asterids</taxon>
        <taxon>campanulids</taxon>
        <taxon>Asterales</taxon>
        <taxon>Asteraceae</taxon>
        <taxon>Asteroideae</taxon>
        <taxon>Anthemideae</taxon>
        <taxon>Anthemidinae</taxon>
        <taxon>Tanacetum</taxon>
    </lineage>
</organism>
<gene>
    <name evidence="1" type="ORF">Tco_0822279</name>
</gene>
<evidence type="ECO:0000313" key="2">
    <source>
        <dbReference type="Proteomes" id="UP001151760"/>
    </source>
</evidence>
<evidence type="ECO:0008006" key="3">
    <source>
        <dbReference type="Google" id="ProtNLM"/>
    </source>
</evidence>
<protein>
    <recommendedName>
        <fullName evidence="3">Integrase, catalytic region, zinc finger, CCHC-type, peptidase aspartic, catalytic</fullName>
    </recommendedName>
</protein>